<dbReference type="InterPro" id="IPR022642">
    <property type="entry name" value="CheR_C"/>
</dbReference>
<keyword evidence="2 5" id="KW-0489">Methyltransferase</keyword>
<accession>A0ABU8RQ34</accession>
<dbReference type="InterPro" id="IPR022641">
    <property type="entry name" value="CheR_N"/>
</dbReference>
<name>A0ABU8RQ34_9SPHN</name>
<dbReference type="InterPro" id="IPR026024">
    <property type="entry name" value="Chemotaxis_MeTrfase_CheR"/>
</dbReference>
<keyword evidence="3 5" id="KW-0808">Transferase</keyword>
<dbReference type="InterPro" id="IPR036804">
    <property type="entry name" value="CheR_N_sf"/>
</dbReference>
<comment type="caution">
    <text evidence="7">The sequence shown here is derived from an EMBL/GenBank/DDBJ whole genome shotgun (WGS) entry which is preliminary data.</text>
</comment>
<organism evidence="7 8">
    <name type="scientific">Novosphingobium anseongense</name>
    <dbReference type="NCBI Taxonomy" id="3133436"/>
    <lineage>
        <taxon>Bacteria</taxon>
        <taxon>Pseudomonadati</taxon>
        <taxon>Pseudomonadota</taxon>
        <taxon>Alphaproteobacteria</taxon>
        <taxon>Sphingomonadales</taxon>
        <taxon>Sphingomonadaceae</taxon>
        <taxon>Novosphingobium</taxon>
    </lineage>
</organism>
<dbReference type="Gene3D" id="3.40.50.150">
    <property type="entry name" value="Vaccinia Virus protein VP39"/>
    <property type="match status" value="1"/>
</dbReference>
<evidence type="ECO:0000256" key="1">
    <source>
        <dbReference type="ARBA" id="ARBA00001541"/>
    </source>
</evidence>
<dbReference type="PIRSF" id="PIRSF000410">
    <property type="entry name" value="CheR"/>
    <property type="match status" value="1"/>
</dbReference>
<evidence type="ECO:0000313" key="8">
    <source>
        <dbReference type="Proteomes" id="UP001361239"/>
    </source>
</evidence>
<dbReference type="EC" id="2.1.1.80" evidence="5"/>
<dbReference type="CDD" id="cd02440">
    <property type="entry name" value="AdoMet_MTases"/>
    <property type="match status" value="1"/>
</dbReference>
<dbReference type="Pfam" id="PF01739">
    <property type="entry name" value="CheR"/>
    <property type="match status" value="1"/>
</dbReference>
<reference evidence="7 8" key="1">
    <citation type="submission" date="2024-03" db="EMBL/GenBank/DDBJ databases">
        <authorList>
            <person name="Jo J.-H."/>
        </authorList>
    </citation>
    <scope>NUCLEOTIDE SEQUENCE [LARGE SCALE GENOMIC DNA]</scope>
    <source>
        <strain evidence="7 8">PS1R-30</strain>
    </source>
</reference>
<dbReference type="SMART" id="SM00138">
    <property type="entry name" value="MeTrc"/>
    <property type="match status" value="1"/>
</dbReference>
<dbReference type="InterPro" id="IPR050903">
    <property type="entry name" value="Bact_Chemotaxis_MeTrfase"/>
</dbReference>
<protein>
    <recommendedName>
        <fullName evidence="5">Chemotaxis protein methyltransferase</fullName>
        <ecNumber evidence="5">2.1.1.80</ecNumber>
    </recommendedName>
</protein>
<dbReference type="Proteomes" id="UP001361239">
    <property type="component" value="Unassembled WGS sequence"/>
</dbReference>
<evidence type="ECO:0000259" key="6">
    <source>
        <dbReference type="PROSITE" id="PS50123"/>
    </source>
</evidence>
<dbReference type="PROSITE" id="PS50123">
    <property type="entry name" value="CHER"/>
    <property type="match status" value="1"/>
</dbReference>
<keyword evidence="8" id="KW-1185">Reference proteome</keyword>
<dbReference type="Pfam" id="PF03705">
    <property type="entry name" value="CheR_N"/>
    <property type="match status" value="1"/>
</dbReference>
<evidence type="ECO:0000256" key="4">
    <source>
        <dbReference type="ARBA" id="ARBA00022691"/>
    </source>
</evidence>
<gene>
    <name evidence="7" type="ORF">WG901_00495</name>
</gene>
<sequence>MSLAAATAEPMPGISPDIYSAADFKTVSELAYSSAGIVLESGKAMLVYSRWAPLVRESGCGTFAAYIDHIRNNPAEQTRAIGALTTNHTFFYREPHHFEHFAQTTRPKLLKQVQGGQPARLWSAGCSSGEETWSIVMTLLGEEKATGRRIAGSDIRFLASDIAQHALKKASAATYPVEDIEAVPAQLRQPWTKVSSGMATLDETARGLVRFRTLNLHGQWPMKGQFDVIFCRNVMIYFDTPTKERLISRFAEALVPGGFLYIGHSERVTGPAAAQLQPVGPTIYQRSAA</sequence>
<dbReference type="InterPro" id="IPR029063">
    <property type="entry name" value="SAM-dependent_MTases_sf"/>
</dbReference>
<feature type="domain" description="CheR-type methyltransferase" evidence="6">
    <location>
        <begin position="20"/>
        <end position="289"/>
    </location>
</feature>
<dbReference type="SUPFAM" id="SSF53335">
    <property type="entry name" value="S-adenosyl-L-methionine-dependent methyltransferases"/>
    <property type="match status" value="1"/>
</dbReference>
<evidence type="ECO:0000313" key="7">
    <source>
        <dbReference type="EMBL" id="MEJ5975098.1"/>
    </source>
</evidence>
<keyword evidence="4 5" id="KW-0949">S-adenosyl-L-methionine</keyword>
<comment type="function">
    <text evidence="5">Methylation of the membrane-bound methyl-accepting chemotaxis proteins (MCP) to form gamma-glutamyl methyl ester residues in MCP.</text>
</comment>
<dbReference type="EMBL" id="JBBHJZ010000001">
    <property type="protein sequence ID" value="MEJ5975098.1"/>
    <property type="molecule type" value="Genomic_DNA"/>
</dbReference>
<dbReference type="PANTHER" id="PTHR24422">
    <property type="entry name" value="CHEMOTAXIS PROTEIN METHYLTRANSFERASE"/>
    <property type="match status" value="1"/>
</dbReference>
<dbReference type="InterPro" id="IPR000780">
    <property type="entry name" value="CheR_MeTrfase"/>
</dbReference>
<proteinExistence type="predicted"/>
<evidence type="ECO:0000256" key="2">
    <source>
        <dbReference type="ARBA" id="ARBA00022603"/>
    </source>
</evidence>
<evidence type="ECO:0000256" key="5">
    <source>
        <dbReference type="PIRNR" id="PIRNR000410"/>
    </source>
</evidence>
<dbReference type="Gene3D" id="1.10.155.10">
    <property type="entry name" value="Chemotaxis receptor methyltransferase CheR, N-terminal domain"/>
    <property type="match status" value="1"/>
</dbReference>
<dbReference type="PRINTS" id="PR00996">
    <property type="entry name" value="CHERMTFRASE"/>
</dbReference>
<comment type="catalytic activity">
    <reaction evidence="1 5">
        <text>L-glutamyl-[protein] + S-adenosyl-L-methionine = [protein]-L-glutamate 5-O-methyl ester + S-adenosyl-L-homocysteine</text>
        <dbReference type="Rhea" id="RHEA:24452"/>
        <dbReference type="Rhea" id="RHEA-COMP:10208"/>
        <dbReference type="Rhea" id="RHEA-COMP:10311"/>
        <dbReference type="ChEBI" id="CHEBI:29973"/>
        <dbReference type="ChEBI" id="CHEBI:57856"/>
        <dbReference type="ChEBI" id="CHEBI:59789"/>
        <dbReference type="ChEBI" id="CHEBI:82795"/>
        <dbReference type="EC" id="2.1.1.80"/>
    </reaction>
</comment>
<dbReference type="SUPFAM" id="SSF47757">
    <property type="entry name" value="Chemotaxis receptor methyltransferase CheR, N-terminal domain"/>
    <property type="match status" value="1"/>
</dbReference>
<dbReference type="RefSeq" id="WP_339585068.1">
    <property type="nucleotide sequence ID" value="NZ_JBBHJZ010000001.1"/>
</dbReference>
<evidence type="ECO:0000256" key="3">
    <source>
        <dbReference type="ARBA" id="ARBA00022679"/>
    </source>
</evidence>
<dbReference type="PANTHER" id="PTHR24422:SF19">
    <property type="entry name" value="CHEMOTAXIS PROTEIN METHYLTRANSFERASE"/>
    <property type="match status" value="1"/>
</dbReference>